<reference evidence="3" key="1">
    <citation type="submission" date="2022-10" db="EMBL/GenBank/DDBJ databases">
        <title>The complete genomes of actinobacterial strains from the NBC collection.</title>
        <authorList>
            <person name="Joergensen T.S."/>
            <person name="Alvarez Arevalo M."/>
            <person name="Sterndorff E.B."/>
            <person name="Faurdal D."/>
            <person name="Vuksanovic O."/>
            <person name="Mourched A.-S."/>
            <person name="Charusanti P."/>
            <person name="Shaw S."/>
            <person name="Blin K."/>
            <person name="Weber T."/>
        </authorList>
    </citation>
    <scope>NUCLEOTIDE SEQUENCE</scope>
    <source>
        <strain evidence="3">NBC_00303</strain>
    </source>
</reference>
<evidence type="ECO:0000313" key="4">
    <source>
        <dbReference type="Proteomes" id="UP001432312"/>
    </source>
</evidence>
<proteinExistence type="predicted"/>
<dbReference type="PROSITE" id="PS52050">
    <property type="entry name" value="WYL"/>
    <property type="match status" value="1"/>
</dbReference>
<feature type="compositionally biased region" description="Basic residues" evidence="1">
    <location>
        <begin position="112"/>
        <end position="124"/>
    </location>
</feature>
<gene>
    <name evidence="3" type="ORF">OHA91_19940</name>
</gene>
<organism evidence="3 4">
    <name type="scientific">Streptomyces erythrochromogenes</name>
    <dbReference type="NCBI Taxonomy" id="285574"/>
    <lineage>
        <taxon>Bacteria</taxon>
        <taxon>Bacillati</taxon>
        <taxon>Actinomycetota</taxon>
        <taxon>Actinomycetes</taxon>
        <taxon>Kitasatosporales</taxon>
        <taxon>Streptomycetaceae</taxon>
        <taxon>Streptomyces</taxon>
    </lineage>
</organism>
<dbReference type="Pfam" id="PF13280">
    <property type="entry name" value="WYL"/>
    <property type="match status" value="1"/>
</dbReference>
<keyword evidence="4" id="KW-1185">Reference proteome</keyword>
<feature type="compositionally biased region" description="Basic residues" evidence="1">
    <location>
        <begin position="144"/>
        <end position="161"/>
    </location>
</feature>
<dbReference type="EMBL" id="CP108036">
    <property type="protein sequence ID" value="WUN80598.1"/>
    <property type="molecule type" value="Genomic_DNA"/>
</dbReference>
<protein>
    <submittedName>
        <fullName evidence="3">WYL domain-containing protein</fullName>
    </submittedName>
</protein>
<sequence length="274" mass="30839">MYRALILEKLLAGATWEELRAMLVALGIKPPSTKQQRLAALVEHHSDPEAVAEVVARAPAITRKLLARRADSTTGQRQFIMFGSPGPELEPGARWTLDRGLLIVDRHRYGPARPRRRDRRRNRTHREETTAEGGRPLTDPATGRRGRRSPQRGPRHHKETGHRRPEVLGRPPAHRSIDHPGPRPFGGGVPFGTDTEEVVAGWAKRLSYTDVHQLAHAIDTGTPLTVEYVATSGNRTVRTLSRLELDPPYLEAWCHLREDERVFTLSRIHSVMPT</sequence>
<feature type="domain" description="WYL" evidence="2">
    <location>
        <begin position="213"/>
        <end position="271"/>
    </location>
</feature>
<evidence type="ECO:0000256" key="1">
    <source>
        <dbReference type="SAM" id="MobiDB-lite"/>
    </source>
</evidence>
<name>A0ABZ1QF94_9ACTN</name>
<feature type="region of interest" description="Disordered" evidence="1">
    <location>
        <begin position="112"/>
        <end position="185"/>
    </location>
</feature>
<dbReference type="InterPro" id="IPR026881">
    <property type="entry name" value="WYL_dom"/>
</dbReference>
<dbReference type="Proteomes" id="UP001432312">
    <property type="component" value="Chromosome"/>
</dbReference>
<evidence type="ECO:0000259" key="2">
    <source>
        <dbReference type="Pfam" id="PF13280"/>
    </source>
</evidence>
<accession>A0ABZ1QF94</accession>
<evidence type="ECO:0000313" key="3">
    <source>
        <dbReference type="EMBL" id="WUN80598.1"/>
    </source>
</evidence>